<dbReference type="Proteomes" id="UP000011529">
    <property type="component" value="Unassembled WGS sequence"/>
</dbReference>
<gene>
    <name evidence="1" type="ORF">RE6C_03922</name>
</gene>
<evidence type="ECO:0000313" key="2">
    <source>
        <dbReference type="Proteomes" id="UP000011529"/>
    </source>
</evidence>
<dbReference type="PATRIC" id="fig|1263867.3.peg.4197"/>
<reference evidence="1" key="1">
    <citation type="submission" date="2012-11" db="EMBL/GenBank/DDBJ databases">
        <title>Permanent draft genomes of Rhodopirellula europaea strain SH398 and 6C.</title>
        <authorList>
            <person name="Richter M."/>
            <person name="Richter-Heitmann T."/>
            <person name="Frank C."/>
            <person name="Harder J."/>
            <person name="Glockner F.O."/>
        </authorList>
    </citation>
    <scope>NUCLEOTIDE SEQUENCE</scope>
    <source>
        <strain evidence="1">6C</strain>
    </source>
</reference>
<dbReference type="AlphaFoldDB" id="M2A5C5"/>
<dbReference type="EMBL" id="ANMO01000178">
    <property type="protein sequence ID" value="EMB15336.1"/>
    <property type="molecule type" value="Genomic_DNA"/>
</dbReference>
<proteinExistence type="predicted"/>
<organism evidence="1 2">
    <name type="scientific">Rhodopirellula europaea 6C</name>
    <dbReference type="NCBI Taxonomy" id="1263867"/>
    <lineage>
        <taxon>Bacteria</taxon>
        <taxon>Pseudomonadati</taxon>
        <taxon>Planctomycetota</taxon>
        <taxon>Planctomycetia</taxon>
        <taxon>Pirellulales</taxon>
        <taxon>Pirellulaceae</taxon>
        <taxon>Rhodopirellula</taxon>
    </lineage>
</organism>
<keyword evidence="2" id="KW-1185">Reference proteome</keyword>
<protein>
    <submittedName>
        <fullName evidence="1">Uncharacterized protein</fullName>
    </submittedName>
</protein>
<name>M2A5C5_9BACT</name>
<evidence type="ECO:0000313" key="1">
    <source>
        <dbReference type="EMBL" id="EMB15336.1"/>
    </source>
</evidence>
<sequence length="43" mass="4714">MEGSANCVMPAWLLYSTPMFASYKKQNNDMHGSTACSVSRNGQ</sequence>
<comment type="caution">
    <text evidence="1">The sequence shown here is derived from an EMBL/GenBank/DDBJ whole genome shotgun (WGS) entry which is preliminary data.</text>
</comment>
<reference evidence="1" key="2">
    <citation type="journal article" date="2013" name="Mar. Genomics">
        <title>Expression of sulfatases in Rhodopirellula baltica and the diversity of sulfatases in the genus Rhodopirellula.</title>
        <authorList>
            <person name="Wegner C.E."/>
            <person name="Richter-Heitmann T."/>
            <person name="Klindworth A."/>
            <person name="Klockow C."/>
            <person name="Richter M."/>
            <person name="Achstetter T."/>
            <person name="Glockner F.O."/>
            <person name="Harder J."/>
        </authorList>
    </citation>
    <scope>NUCLEOTIDE SEQUENCE [LARGE SCALE GENOMIC DNA]</scope>
    <source>
        <strain evidence="1">6C</strain>
    </source>
</reference>
<accession>M2A5C5</accession>